<sequence length="519" mass="58468">MPSNHRKKKHKKPAGGVATSPNVQDQLASDDSNKPYTVKRSDQVGRYIVASKDLKAGEAIISEVPPLVVGPCAESDPVCLGCHRMLFEAESPQIRCNDCQWPICSPACPGLAPDGTHRTLECIPLREKGVARLLQASTAKEQKLMYEAILTLRCALLATVDPARYRGIQQMDPLNAIRQNIPKLWKRNQKEIVSRLRDDWGFSEFSEQELHTICGVIEVNAFEVGQEPVKARALFPEAYLLMHDCTPNTGHTDAVRTHQLTVRTLREVKAGEPLTLTYAYILQGTLKRRQHLIEEKFFWCQCARCRDPTEFGTNCSAVRCSKCHRGYLLPLKPLEQESNWKCTLCPSTVSSQTIEVLLERLSKKLDAIDGNDVAGFEQFLQTYGTLLHDNHYLLLSAKHSLCELYGKIDGYLIPQLSPDQLKRKETVCRDLLEVIDLLEPGLSRLRGTIMYELHVPLMIEAGQLFQGGSIQRTELRRRLKEVQRLLRESERILAMEPEGSPEYGMAVAARDAIKNMGTI</sequence>
<dbReference type="AlphaFoldDB" id="A0A182FUB2"/>
<dbReference type="EnsemblMetazoa" id="AALB010147-RA">
    <property type="protein sequence ID" value="AALB010147-PA"/>
    <property type="gene ID" value="AALB010147"/>
</dbReference>
<dbReference type="CTD" id="32034"/>
<dbReference type="OrthoDB" id="265717at2759"/>
<proteinExistence type="predicted"/>
<dbReference type="KEGG" id="aali:118465027"/>
<dbReference type="Gene3D" id="2.170.270.10">
    <property type="entry name" value="SET domain"/>
    <property type="match status" value="1"/>
</dbReference>
<accession>A0A182FUB2</accession>
<feature type="compositionally biased region" description="Basic residues" evidence="1">
    <location>
        <begin position="1"/>
        <end position="13"/>
    </location>
</feature>
<dbReference type="SMART" id="SM00317">
    <property type="entry name" value="SET"/>
    <property type="match status" value="1"/>
</dbReference>
<keyword evidence="3" id="KW-1185">Reference proteome</keyword>
<dbReference type="GeneID" id="118465027"/>
<dbReference type="STRING" id="7167.A0A182FUB2"/>
<evidence type="ECO:0000313" key="3">
    <source>
        <dbReference type="Proteomes" id="UP000069272"/>
    </source>
</evidence>
<dbReference type="PROSITE" id="PS50280">
    <property type="entry name" value="SET"/>
    <property type="match status" value="1"/>
</dbReference>
<reference evidence="2 3" key="1">
    <citation type="journal article" date="2017" name="G3 (Bethesda)">
        <title>The Physical Genome Mapping of Anopheles albimanus Corrected Scaffold Misassemblies and Identified Interarm Rearrangements in Genus Anopheles.</title>
        <authorList>
            <person name="Artemov G.N."/>
            <person name="Peery A.N."/>
            <person name="Jiang X."/>
            <person name="Tu Z."/>
            <person name="Stegniy V.N."/>
            <person name="Sharakhova M.V."/>
            <person name="Sharakhov I.V."/>
        </authorList>
    </citation>
    <scope>NUCLEOTIDE SEQUENCE [LARGE SCALE GENOMIC DNA]</scope>
    <source>
        <strain evidence="2 3">ALBI9_A</strain>
    </source>
</reference>
<protein>
    <submittedName>
        <fullName evidence="2">SET domain-containing protein</fullName>
    </submittedName>
</protein>
<dbReference type="VEuPathDB" id="VectorBase:AALB010147"/>
<dbReference type="PANTHER" id="PTHR46455">
    <property type="entry name" value="SET AND MYND DOMAIN CONTAINING, ARTHROPOD-SPECIFIC, MEMBER 4, ISOFORM A"/>
    <property type="match status" value="1"/>
</dbReference>
<dbReference type="GO" id="GO:0008757">
    <property type="term" value="F:S-adenosylmethionine-dependent methyltransferase activity"/>
    <property type="evidence" value="ECO:0007669"/>
    <property type="project" value="UniProtKB-ARBA"/>
</dbReference>
<dbReference type="RefSeq" id="XP_035788785.1">
    <property type="nucleotide sequence ID" value="XM_035932892.1"/>
</dbReference>
<reference evidence="2" key="2">
    <citation type="submission" date="2022-08" db="UniProtKB">
        <authorList>
            <consortium name="EnsemblMetazoa"/>
        </authorList>
    </citation>
    <scope>IDENTIFICATION</scope>
    <source>
        <strain evidence="2">STECLA/ALBI9_A</strain>
    </source>
</reference>
<dbReference type="CDD" id="cd20071">
    <property type="entry name" value="SET_SMYD"/>
    <property type="match status" value="1"/>
</dbReference>
<dbReference type="Gene3D" id="1.10.220.160">
    <property type="match status" value="1"/>
</dbReference>
<dbReference type="InterPro" id="IPR053010">
    <property type="entry name" value="SET_SmydA-8"/>
</dbReference>
<dbReference type="VEuPathDB" id="VectorBase:AALB20_026232"/>
<evidence type="ECO:0000256" key="1">
    <source>
        <dbReference type="SAM" id="MobiDB-lite"/>
    </source>
</evidence>
<dbReference type="GO" id="GO:0008276">
    <property type="term" value="F:protein methyltransferase activity"/>
    <property type="evidence" value="ECO:0007669"/>
    <property type="project" value="UniProtKB-ARBA"/>
</dbReference>
<feature type="region of interest" description="Disordered" evidence="1">
    <location>
        <begin position="1"/>
        <end position="37"/>
    </location>
</feature>
<dbReference type="SUPFAM" id="SSF82199">
    <property type="entry name" value="SET domain"/>
    <property type="match status" value="1"/>
</dbReference>
<dbReference type="Gene3D" id="6.10.140.2220">
    <property type="match status" value="1"/>
</dbReference>
<dbReference type="InterPro" id="IPR046341">
    <property type="entry name" value="SET_dom_sf"/>
</dbReference>
<dbReference type="Proteomes" id="UP000069272">
    <property type="component" value="Chromosome 3R"/>
</dbReference>
<organism evidence="2 3">
    <name type="scientific">Anopheles albimanus</name>
    <name type="common">New world malaria mosquito</name>
    <dbReference type="NCBI Taxonomy" id="7167"/>
    <lineage>
        <taxon>Eukaryota</taxon>
        <taxon>Metazoa</taxon>
        <taxon>Ecdysozoa</taxon>
        <taxon>Arthropoda</taxon>
        <taxon>Hexapoda</taxon>
        <taxon>Insecta</taxon>
        <taxon>Pterygota</taxon>
        <taxon>Neoptera</taxon>
        <taxon>Endopterygota</taxon>
        <taxon>Diptera</taxon>
        <taxon>Nematocera</taxon>
        <taxon>Culicoidea</taxon>
        <taxon>Culicidae</taxon>
        <taxon>Anophelinae</taxon>
        <taxon>Anopheles</taxon>
    </lineage>
</organism>
<name>A0A182FUB2_ANOAL</name>
<evidence type="ECO:0000313" key="2">
    <source>
        <dbReference type="EnsemblMetazoa" id="AALB010147-PA"/>
    </source>
</evidence>
<dbReference type="Pfam" id="PF00856">
    <property type="entry name" value="SET"/>
    <property type="match status" value="1"/>
</dbReference>
<feature type="compositionally biased region" description="Polar residues" evidence="1">
    <location>
        <begin position="19"/>
        <end position="30"/>
    </location>
</feature>
<dbReference type="GO" id="GO:0008170">
    <property type="term" value="F:N-methyltransferase activity"/>
    <property type="evidence" value="ECO:0007669"/>
    <property type="project" value="UniProtKB-ARBA"/>
</dbReference>
<dbReference type="PANTHER" id="PTHR46455:SF5">
    <property type="entry name" value="SET AND MYND DOMAIN CONTAINING, ARTHROPOD-SPECIFIC, MEMBER 4, ISOFORM A"/>
    <property type="match status" value="1"/>
</dbReference>
<dbReference type="InterPro" id="IPR001214">
    <property type="entry name" value="SET_dom"/>
</dbReference>